<dbReference type="AlphaFoldDB" id="A0A343EST2"/>
<protein>
    <submittedName>
        <fullName evidence="2">NADH dehydrogenase subunit 2</fullName>
    </submittedName>
</protein>
<keyword evidence="1" id="KW-0472">Membrane</keyword>
<feature type="transmembrane region" description="Helical" evidence="1">
    <location>
        <begin position="175"/>
        <end position="198"/>
    </location>
</feature>
<feature type="transmembrane region" description="Helical" evidence="1">
    <location>
        <begin position="63"/>
        <end position="82"/>
    </location>
</feature>
<keyword evidence="1" id="KW-0812">Transmembrane</keyword>
<feature type="transmembrane region" description="Helical" evidence="1">
    <location>
        <begin position="33"/>
        <end position="56"/>
    </location>
</feature>
<proteinExistence type="predicted"/>
<feature type="transmembrane region" description="Helical" evidence="1">
    <location>
        <begin position="115"/>
        <end position="135"/>
    </location>
</feature>
<sequence>MSRYGLISIAWFSALLSSIFIFFSSAVDSLLGFWVFLELAGLAILPSFFIMPVVSLSGSYDGLLLYIVVSGLSSVFLVSGIVVSELYYFVLVGFLIKLGIFPFMVWVYRVYANSNWIFIFLLSVVMKFPVLYFGYLFGGSLSLYIVLDCCITIFVCSVVFWCFSQSWEFVWVHMSLSSVSTLLVVCFSADVAVCWFIYFYYGVWAVFCILFFYNFVGLVCSSWRIWGFCFLLLVTPVSMPLFYKLGVSLALFYYSGYLLLVWAVYSFSEQFFLFKLCGDTVISGVSNTWFN</sequence>
<accession>A0A343EST2</accession>
<evidence type="ECO:0000256" key="1">
    <source>
        <dbReference type="SAM" id="Phobius"/>
    </source>
</evidence>
<feature type="transmembrane region" description="Helical" evidence="1">
    <location>
        <begin position="141"/>
        <end position="163"/>
    </location>
</feature>
<reference evidence="2" key="1">
    <citation type="journal article" date="2017" name="Parasit. Vectors">
        <title>The complete mitochondrial DNA of three monozoic tapeworms in the Caryophyllidea: a mitogenomic perspective on the phylogeny of eucestodes.</title>
        <authorList>
            <person name="Li W.X."/>
            <person name="Zhang D."/>
            <person name="Boyce K."/>
            <person name="Xi B.W."/>
            <person name="Zou H."/>
            <person name="Wu S.G."/>
            <person name="Li M."/>
            <person name="Wang G.T."/>
        </authorList>
    </citation>
    <scope>NUCLEOTIDE SEQUENCE</scope>
</reference>
<name>A0A343EST2_9CEST</name>
<evidence type="ECO:0000313" key="2">
    <source>
        <dbReference type="EMBL" id="ASL24618.1"/>
    </source>
</evidence>
<geneLocation type="mitochondrion" evidence="2"/>
<keyword evidence="1" id="KW-1133">Transmembrane helix</keyword>
<feature type="transmembrane region" description="Helical" evidence="1">
    <location>
        <begin position="88"/>
        <end position="108"/>
    </location>
</feature>
<gene>
    <name evidence="2" type="primary">nad2</name>
</gene>
<feature type="transmembrane region" description="Helical" evidence="1">
    <location>
        <begin position="7"/>
        <end position="27"/>
    </location>
</feature>
<keyword evidence="2" id="KW-0496">Mitochondrion</keyword>
<feature type="transmembrane region" description="Helical" evidence="1">
    <location>
        <begin position="241"/>
        <end position="265"/>
    </location>
</feature>
<dbReference type="EMBL" id="KY486754">
    <property type="protein sequence ID" value="ASL24618.1"/>
    <property type="molecule type" value="Genomic_DNA"/>
</dbReference>
<organism evidence="2">
    <name type="scientific">Atractolytocestus huronensis</name>
    <dbReference type="NCBI Taxonomy" id="507542"/>
    <lineage>
        <taxon>Eukaryota</taxon>
        <taxon>Metazoa</taxon>
        <taxon>Spiralia</taxon>
        <taxon>Lophotrochozoa</taxon>
        <taxon>Platyhelminthes</taxon>
        <taxon>Cestoda</taxon>
        <taxon>Eucestoda</taxon>
        <taxon>Caryophyllidea</taxon>
        <taxon>Lytocestidae</taxon>
        <taxon>Atractolytocestus</taxon>
    </lineage>
</organism>
<feature type="transmembrane region" description="Helical" evidence="1">
    <location>
        <begin position="204"/>
        <end position="234"/>
    </location>
</feature>